<sequence length="348" mass="37442">MQKPQGLELPPWRETVCRGLETDVPVPSGTVNSPSPRQNLRPQRTHWQRWLLLSAVVGLEAEAKALWVSIGRKQSAPCPVRRKPSVPSVISKCTWAGIQDGSPLPATGVPIPGPRAARRAAGRPTSSCTLGAPAGPKPAKPLPPTLTLCRGRVLELPPQRVRGSSNREMNLQRARCLPRRCQSLWARAVGLGASVSSVGSTSPAAATRWRASSLTPASSAPTPVPRAAISTPTTACMVWSPSAPALKGPIAVCPSARGPPRARSRNTERWAGTPELQECPLFCPWYHCSHFYRPPCPPSAVSKLVMPGYKTKQNIKTNNNKKKWPISLSCLIAFGSPISMRRAPVCTN</sequence>
<evidence type="ECO:0000256" key="1">
    <source>
        <dbReference type="SAM" id="MobiDB-lite"/>
    </source>
</evidence>
<evidence type="ECO:0000313" key="3">
    <source>
        <dbReference type="Proteomes" id="UP000269945"/>
    </source>
</evidence>
<accession>A0A9X9M6N4</accession>
<dbReference type="EMBL" id="CYRY02043553">
    <property type="protein sequence ID" value="VCX38029.1"/>
    <property type="molecule type" value="Genomic_DNA"/>
</dbReference>
<comment type="caution">
    <text evidence="2">The sequence shown here is derived from an EMBL/GenBank/DDBJ whole genome shotgun (WGS) entry which is preliminary data.</text>
</comment>
<feature type="region of interest" description="Disordered" evidence="1">
    <location>
        <begin position="115"/>
        <end position="143"/>
    </location>
</feature>
<dbReference type="AlphaFoldDB" id="A0A9X9M6N4"/>
<gene>
    <name evidence="2" type="ORF">BN2614_LOCUS1</name>
</gene>
<name>A0A9X9M6N4_GULGU</name>
<organism evidence="2 3">
    <name type="scientific">Gulo gulo</name>
    <name type="common">Wolverine</name>
    <name type="synonym">Gluton</name>
    <dbReference type="NCBI Taxonomy" id="48420"/>
    <lineage>
        <taxon>Eukaryota</taxon>
        <taxon>Metazoa</taxon>
        <taxon>Chordata</taxon>
        <taxon>Craniata</taxon>
        <taxon>Vertebrata</taxon>
        <taxon>Euteleostomi</taxon>
        <taxon>Mammalia</taxon>
        <taxon>Eutheria</taxon>
        <taxon>Laurasiatheria</taxon>
        <taxon>Carnivora</taxon>
        <taxon>Caniformia</taxon>
        <taxon>Musteloidea</taxon>
        <taxon>Mustelidae</taxon>
        <taxon>Guloninae</taxon>
        <taxon>Gulo</taxon>
    </lineage>
</organism>
<keyword evidence="3" id="KW-1185">Reference proteome</keyword>
<dbReference type="Proteomes" id="UP000269945">
    <property type="component" value="Unassembled WGS sequence"/>
</dbReference>
<reference evidence="2 3" key="1">
    <citation type="submission" date="2018-10" db="EMBL/GenBank/DDBJ databases">
        <authorList>
            <person name="Ekblom R."/>
            <person name="Jareborg N."/>
        </authorList>
    </citation>
    <scope>NUCLEOTIDE SEQUENCE [LARGE SCALE GENOMIC DNA]</scope>
    <source>
        <tissue evidence="2">Muscle</tissue>
    </source>
</reference>
<protein>
    <submittedName>
        <fullName evidence="2">Uncharacterized protein</fullName>
    </submittedName>
</protein>
<evidence type="ECO:0000313" key="2">
    <source>
        <dbReference type="EMBL" id="VCX38029.1"/>
    </source>
</evidence>
<proteinExistence type="predicted"/>